<feature type="compositionally biased region" description="Basic and acidic residues" evidence="4">
    <location>
        <begin position="181"/>
        <end position="209"/>
    </location>
</feature>
<reference evidence="7" key="1">
    <citation type="submission" date="2023-03" db="EMBL/GenBank/DDBJ databases">
        <title>Mating type loci evolution in Malassezia.</title>
        <authorList>
            <person name="Coelho M.A."/>
        </authorList>
    </citation>
    <scope>NUCLEOTIDE SEQUENCE</scope>
    <source>
        <strain evidence="7">CBS 10434</strain>
    </source>
</reference>
<dbReference type="GO" id="GO:0003723">
    <property type="term" value="F:RNA binding"/>
    <property type="evidence" value="ECO:0007669"/>
    <property type="project" value="TreeGrafter"/>
</dbReference>
<dbReference type="InterPro" id="IPR029188">
    <property type="entry name" value="Rrp14_N"/>
</dbReference>
<evidence type="ECO:0000313" key="8">
    <source>
        <dbReference type="Proteomes" id="UP001220961"/>
    </source>
</evidence>
<evidence type="ECO:0000256" key="3">
    <source>
        <dbReference type="ARBA" id="ARBA00023242"/>
    </source>
</evidence>
<dbReference type="PANTHER" id="PTHR14369:SF0">
    <property type="entry name" value="SURFEIT LOCUS PROTEIN 6"/>
    <property type="match status" value="1"/>
</dbReference>
<dbReference type="InterPro" id="IPR007019">
    <property type="entry name" value="SURF6"/>
</dbReference>
<dbReference type="GO" id="GO:0003677">
    <property type="term" value="F:DNA binding"/>
    <property type="evidence" value="ECO:0007669"/>
    <property type="project" value="TreeGrafter"/>
</dbReference>
<gene>
    <name evidence="7" type="ORF">MCAP1_001679</name>
</gene>
<evidence type="ECO:0000313" key="7">
    <source>
        <dbReference type="EMBL" id="WFD19449.1"/>
    </source>
</evidence>
<comment type="similarity">
    <text evidence="2">Belongs to the SURF6 family.</text>
</comment>
<keyword evidence="8" id="KW-1185">Reference proteome</keyword>
<feature type="compositionally biased region" description="Basic and acidic residues" evidence="4">
    <location>
        <begin position="60"/>
        <end position="79"/>
    </location>
</feature>
<dbReference type="InterPro" id="IPR029190">
    <property type="entry name" value="Rrp14/SURF6_C"/>
</dbReference>
<dbReference type="GO" id="GO:0005730">
    <property type="term" value="C:nucleolus"/>
    <property type="evidence" value="ECO:0007669"/>
    <property type="project" value="TreeGrafter"/>
</dbReference>
<feature type="compositionally biased region" description="Basic and acidic residues" evidence="4">
    <location>
        <begin position="386"/>
        <end position="398"/>
    </location>
</feature>
<feature type="compositionally biased region" description="Basic and acidic residues" evidence="4">
    <location>
        <begin position="291"/>
        <end position="306"/>
    </location>
</feature>
<feature type="region of interest" description="Disordered" evidence="4">
    <location>
        <begin position="38"/>
        <end position="323"/>
    </location>
</feature>
<dbReference type="PANTHER" id="PTHR14369">
    <property type="entry name" value="SURFEIT LOCUS PROTEIN 6"/>
    <property type="match status" value="1"/>
</dbReference>
<feature type="domain" description="Ribosomal RNA-processing protein 14 N-terminal" evidence="6">
    <location>
        <begin position="17"/>
        <end position="82"/>
    </location>
</feature>
<dbReference type="GO" id="GO:0042273">
    <property type="term" value="P:ribosomal large subunit biogenesis"/>
    <property type="evidence" value="ECO:0007669"/>
    <property type="project" value="TreeGrafter"/>
</dbReference>
<dbReference type="GO" id="GO:0042274">
    <property type="term" value="P:ribosomal small subunit biogenesis"/>
    <property type="evidence" value="ECO:0007669"/>
    <property type="project" value="TreeGrafter"/>
</dbReference>
<sequence>MAAAMDRPSSRGLYKSSLEAHTEAFEKLLSLIPAKFYVPPNDDQEIDAKYQKNKRTKSQKQQEAEMRKLRAKESKRAKLDPANAKSVEDVQAERRVDMDMDMDFEEEGGDDAEDAEDGDDDAEGAEEGDDAEEEKESAEPEPPAPRRASIAELRERLHSKIQMLHQQRQPHETSASGVPSTKEELLEERRRQRGEMRDRRRRERKEARRQAKAQASKATERAGPALGSARSAGALVEAPASEPRSAAPAVIDGDLSFSQVSFETTHAPDPQRKNKYALPSDPKSALAALEARQRREEAKIQKRIEGGQDAAQAREAAQESERWGKALAAAEGFKIRDNVNALKQTIKRRERAKEKSTKAWYVHATNPRNDRRRAEQEAQAAKQKRRMENLAARREAKKSGTKPKKSAKPSKARPGFEGSARSLGGRSSTGARPPKR</sequence>
<evidence type="ECO:0000256" key="2">
    <source>
        <dbReference type="ARBA" id="ARBA00005904"/>
    </source>
</evidence>
<feature type="compositionally biased region" description="Polar residues" evidence="4">
    <location>
        <begin position="164"/>
        <end position="179"/>
    </location>
</feature>
<feature type="compositionally biased region" description="Acidic residues" evidence="4">
    <location>
        <begin position="99"/>
        <end position="136"/>
    </location>
</feature>
<evidence type="ECO:0000256" key="4">
    <source>
        <dbReference type="SAM" id="MobiDB-lite"/>
    </source>
</evidence>
<feature type="region of interest" description="Disordered" evidence="4">
    <location>
        <begin position="347"/>
        <end position="436"/>
    </location>
</feature>
<feature type="compositionally biased region" description="Basic residues" evidence="4">
    <location>
        <begin position="399"/>
        <end position="411"/>
    </location>
</feature>
<evidence type="ECO:0008006" key="9">
    <source>
        <dbReference type="Google" id="ProtNLM"/>
    </source>
</evidence>
<dbReference type="Proteomes" id="UP001220961">
    <property type="component" value="Chromosome 3"/>
</dbReference>
<protein>
    <recommendedName>
        <fullName evidence="9">Ribosomal RNA-processing protein 14</fullName>
    </recommendedName>
</protein>
<dbReference type="Pfam" id="PF04935">
    <property type="entry name" value="SURF6"/>
    <property type="match status" value="1"/>
</dbReference>
<feature type="compositionally biased region" description="Low complexity" evidence="4">
    <location>
        <begin position="237"/>
        <end position="249"/>
    </location>
</feature>
<proteinExistence type="inferred from homology"/>
<comment type="subcellular location">
    <subcellularLocation>
        <location evidence="1">Nucleus</location>
    </subcellularLocation>
</comment>
<name>A0AAF0IV56_9BASI</name>
<keyword evidence="3" id="KW-0539">Nucleus</keyword>
<dbReference type="AlphaFoldDB" id="A0AAF0IV56"/>
<accession>A0AAF0IV56</accession>
<organism evidence="7 8">
    <name type="scientific">Malassezia caprae</name>
    <dbReference type="NCBI Taxonomy" id="1381934"/>
    <lineage>
        <taxon>Eukaryota</taxon>
        <taxon>Fungi</taxon>
        <taxon>Dikarya</taxon>
        <taxon>Basidiomycota</taxon>
        <taxon>Ustilaginomycotina</taxon>
        <taxon>Malasseziomycetes</taxon>
        <taxon>Malasseziales</taxon>
        <taxon>Malasseziaceae</taxon>
        <taxon>Malassezia</taxon>
    </lineage>
</organism>
<dbReference type="EMBL" id="CP119910">
    <property type="protein sequence ID" value="WFD19449.1"/>
    <property type="molecule type" value="Genomic_DNA"/>
</dbReference>
<evidence type="ECO:0000256" key="1">
    <source>
        <dbReference type="ARBA" id="ARBA00004123"/>
    </source>
</evidence>
<evidence type="ECO:0000259" key="5">
    <source>
        <dbReference type="Pfam" id="PF04935"/>
    </source>
</evidence>
<feature type="compositionally biased region" description="Basic and acidic residues" evidence="4">
    <location>
        <begin position="86"/>
        <end position="98"/>
    </location>
</feature>
<evidence type="ECO:0000259" key="6">
    <source>
        <dbReference type="Pfam" id="PF15459"/>
    </source>
</evidence>
<feature type="domain" description="Ribosomal RNA-processing protein 14/surfeit locus protein 6 C-terminal" evidence="5">
    <location>
        <begin position="183"/>
        <end position="401"/>
    </location>
</feature>
<dbReference type="Pfam" id="PF15459">
    <property type="entry name" value="RRP14"/>
    <property type="match status" value="1"/>
</dbReference>